<feature type="transmembrane region" description="Helical" evidence="1">
    <location>
        <begin position="121"/>
        <end position="138"/>
    </location>
</feature>
<dbReference type="EMBL" id="JN648379">
    <property type="protein sequence ID" value="AEU11449.1"/>
    <property type="molecule type" value="Genomic_DNA"/>
</dbReference>
<sequence length="181" mass="19879">MAKGLTSGSNGFANLSRLLHQKPRQVCDPLCQALYARGIHLRISAFFAATMSSLGVFLLFHLLSIYLANQYYFKPYAEMDYESASIGLNIVKLVKHIGVFSACFFAVGFANKEGVKIWHKAACAISLSVPVVLLASFPDILYVTAPSTVSILNNLDRVIYYYLSAGVGLLLGFRFNKLNGI</sequence>
<keyword evidence="1" id="KW-0812">Transmembrane</keyword>
<reference evidence="2" key="2">
    <citation type="submission" date="2011-09" db="EMBL/GenBank/DDBJ databases">
        <authorList>
            <person name="Reimer A.R."/>
            <person name="Sjolund-Karlsson M."/>
            <person name="Folster J.P."/>
            <person name="Walker M."/>
            <person name="Dahourou G.A."/>
            <person name="Batra D.G."/>
            <person name="Martin I."/>
            <person name="Joyce K."/>
            <person name="Parsons M.B."/>
            <person name="Boncy J."/>
            <person name="Whichard J.M."/>
            <person name="Gilmour M.W."/>
        </authorList>
    </citation>
    <scope>NUCLEOTIDE SEQUENCE</scope>
    <source>
        <strain evidence="2">VC1786ICE</strain>
    </source>
</reference>
<reference evidence="2" key="1">
    <citation type="journal article" date="2011" name="Emerg. Infect. Dis.">
        <title>Drug-Resistance Mechanisms in Vibrio cholerae O1 Outbreak Strain, Haiti, 2010.</title>
        <authorList>
            <person name="Sjolund-Karlsson M."/>
            <person name="Reimer A."/>
            <person name="Folster J.P."/>
            <person name="Walker M."/>
            <person name="Dahourou G."/>
            <person name="Batra D.G."/>
            <person name="Martin I."/>
            <person name="Joyce K."/>
            <person name="Parsons M.B."/>
            <person name="Boncy J."/>
            <person name="Whichard J.M."/>
            <person name="Gilmour M.W."/>
        </authorList>
    </citation>
    <scope>NUCLEOTIDE SEQUENCE</scope>
    <source>
        <strain evidence="2">VC1786ICE</strain>
    </source>
</reference>
<proteinExistence type="predicted"/>
<name>G9IDD0_VIBCL</name>
<gene>
    <name evidence="2" type="ORF">VC1786ICE_92</name>
</gene>
<keyword evidence="1" id="KW-0472">Membrane</keyword>
<keyword evidence="1" id="KW-1133">Transmembrane helix</keyword>
<feature type="transmembrane region" description="Helical" evidence="1">
    <location>
        <begin position="158"/>
        <end position="175"/>
    </location>
</feature>
<feature type="transmembrane region" description="Helical" evidence="1">
    <location>
        <begin position="86"/>
        <end position="109"/>
    </location>
</feature>
<organism evidence="2">
    <name type="scientific">Vibrio cholerae</name>
    <dbReference type="NCBI Taxonomy" id="666"/>
    <lineage>
        <taxon>Bacteria</taxon>
        <taxon>Pseudomonadati</taxon>
        <taxon>Pseudomonadota</taxon>
        <taxon>Gammaproteobacteria</taxon>
        <taxon>Vibrionales</taxon>
        <taxon>Vibrionaceae</taxon>
        <taxon>Vibrio</taxon>
    </lineage>
</organism>
<evidence type="ECO:0000313" key="2">
    <source>
        <dbReference type="EMBL" id="AEU11449.1"/>
    </source>
</evidence>
<dbReference type="AlphaFoldDB" id="G9IDD0"/>
<evidence type="ECO:0000256" key="1">
    <source>
        <dbReference type="SAM" id="Phobius"/>
    </source>
</evidence>
<protein>
    <submittedName>
        <fullName evidence="2">Uncharacterized protein</fullName>
    </submittedName>
</protein>
<accession>G9IDD0</accession>
<feature type="transmembrane region" description="Helical" evidence="1">
    <location>
        <begin position="45"/>
        <end position="66"/>
    </location>
</feature>